<dbReference type="RefSeq" id="WP_132084369.1">
    <property type="nucleotide sequence ID" value="NZ_SLUK01000004.1"/>
</dbReference>
<evidence type="ECO:0000259" key="9">
    <source>
        <dbReference type="PROSITE" id="PS50928"/>
    </source>
</evidence>
<protein>
    <submittedName>
        <fullName evidence="10">Iron(III) transport system permease protein</fullName>
    </submittedName>
</protein>
<dbReference type="InterPro" id="IPR035906">
    <property type="entry name" value="MetI-like_sf"/>
</dbReference>
<feature type="transmembrane region" description="Helical" evidence="8">
    <location>
        <begin position="145"/>
        <end position="167"/>
    </location>
</feature>
<evidence type="ECO:0000256" key="5">
    <source>
        <dbReference type="ARBA" id="ARBA00022692"/>
    </source>
</evidence>
<evidence type="ECO:0000256" key="6">
    <source>
        <dbReference type="ARBA" id="ARBA00022989"/>
    </source>
</evidence>
<reference evidence="10 11" key="1">
    <citation type="submission" date="2019-03" db="EMBL/GenBank/DDBJ databases">
        <title>Genomic Encyclopedia of Type Strains, Phase IV (KMG-IV): sequencing the most valuable type-strain genomes for metagenomic binning, comparative biology and taxonomic classification.</title>
        <authorList>
            <person name="Goeker M."/>
        </authorList>
    </citation>
    <scope>NUCLEOTIDE SEQUENCE [LARGE SCALE GENOMIC DNA]</scope>
    <source>
        <strain evidence="10 11">DSM 100433</strain>
    </source>
</reference>
<keyword evidence="2 8" id="KW-0813">Transport</keyword>
<evidence type="ECO:0000313" key="10">
    <source>
        <dbReference type="EMBL" id="TCL43790.1"/>
    </source>
</evidence>
<accession>A0A9X8UK15</accession>
<name>A0A9X8UK15_9FIRM</name>
<dbReference type="CDD" id="cd06261">
    <property type="entry name" value="TM_PBP2"/>
    <property type="match status" value="2"/>
</dbReference>
<feature type="transmembrane region" description="Helical" evidence="8">
    <location>
        <begin position="520"/>
        <end position="541"/>
    </location>
</feature>
<keyword evidence="7 8" id="KW-0472">Membrane</keyword>
<dbReference type="SUPFAM" id="SSF161098">
    <property type="entry name" value="MetI-like"/>
    <property type="match status" value="2"/>
</dbReference>
<feature type="transmembrane region" description="Helical" evidence="8">
    <location>
        <begin position="355"/>
        <end position="377"/>
    </location>
</feature>
<keyword evidence="11" id="KW-1185">Reference proteome</keyword>
<comment type="similarity">
    <text evidence="8">Belongs to the binding-protein-dependent transport system permease family.</text>
</comment>
<evidence type="ECO:0000256" key="2">
    <source>
        <dbReference type="ARBA" id="ARBA00022448"/>
    </source>
</evidence>
<dbReference type="GO" id="GO:0005886">
    <property type="term" value="C:plasma membrane"/>
    <property type="evidence" value="ECO:0007669"/>
    <property type="project" value="UniProtKB-SubCell"/>
</dbReference>
<feature type="transmembrane region" description="Helical" evidence="8">
    <location>
        <begin position="415"/>
        <end position="433"/>
    </location>
</feature>
<comment type="subcellular location">
    <subcellularLocation>
        <location evidence="1">Cell inner membrane</location>
        <topology evidence="1">Multi-pass membrane protein</topology>
    </subcellularLocation>
    <subcellularLocation>
        <location evidence="8">Cell membrane</location>
        <topology evidence="8">Multi-pass membrane protein</topology>
    </subcellularLocation>
</comment>
<organism evidence="10 11">
    <name type="scientific">Harryflintia acetispora</name>
    <dbReference type="NCBI Taxonomy" id="1849041"/>
    <lineage>
        <taxon>Bacteria</taxon>
        <taxon>Bacillati</taxon>
        <taxon>Bacillota</taxon>
        <taxon>Clostridia</taxon>
        <taxon>Eubacteriales</taxon>
        <taxon>Oscillospiraceae</taxon>
        <taxon>Harryflintia</taxon>
    </lineage>
</organism>
<dbReference type="EMBL" id="SLUK01000004">
    <property type="protein sequence ID" value="TCL43790.1"/>
    <property type="molecule type" value="Genomic_DNA"/>
</dbReference>
<sequence>MKNNNKFRLDAWGGITLLMLGFYGLFLLFPLANLTAMAFTSTETGRFSFEHFIRFFSKPYYSSTLSNSFKVSIAATATSLLAGVPLAYFLTVYKIKGKKLLSILIIISSMSAPFVGAYSWILLLGRNGVITKFFGGLLGIQMPDIYGFGGILLVFTTQLYSLIFLYVQGALRKVDNSLMEASANMGRTGFRRFFTVVLPLIMPTVLAAALMVFMCALSDFGTPMLIGEGYRTFPVILYSEFIGEVSKNKGFASAIAIIALAITTVVFLIQKYVGTKKAFSMNSLHPIEEKELKGAAKIIVHAICYLVVGISILPQVYVTYTSFLKTKGVTFVKGYSFDSYVKMVDRLGNSIRNTLIIPVVALACVVFIAVLMAYVTVRRRNLVTNTVDVISMIPYVIPGTVVGIAMLTAFNTRPILLSGTMTIMVIALIIRRLPYTTRSSVAILQQIPISIEEAALSLGSSKIKTFFRITVPMMASGVLAGAILSWVTMISELSTAIILYTGKTQTLTVAVYTQIIRGNYGIAAAMATVLTVLTVASLLIFNRLSNGKEITM</sequence>
<feature type="transmembrane region" description="Helical" evidence="8">
    <location>
        <begin position="294"/>
        <end position="317"/>
    </location>
</feature>
<keyword evidence="5 8" id="KW-0812">Transmembrane</keyword>
<evidence type="ECO:0000256" key="8">
    <source>
        <dbReference type="RuleBase" id="RU363032"/>
    </source>
</evidence>
<evidence type="ECO:0000256" key="4">
    <source>
        <dbReference type="ARBA" id="ARBA00022519"/>
    </source>
</evidence>
<keyword evidence="4" id="KW-0997">Cell inner membrane</keyword>
<dbReference type="PROSITE" id="PS50928">
    <property type="entry name" value="ABC_TM1"/>
    <property type="match status" value="2"/>
</dbReference>
<feature type="transmembrane region" description="Helical" evidence="8">
    <location>
        <begin position="71"/>
        <end position="93"/>
    </location>
</feature>
<dbReference type="Gene3D" id="1.10.3720.10">
    <property type="entry name" value="MetI-like"/>
    <property type="match status" value="2"/>
</dbReference>
<feature type="transmembrane region" description="Helical" evidence="8">
    <location>
        <begin position="12"/>
        <end position="32"/>
    </location>
</feature>
<dbReference type="Proteomes" id="UP000294682">
    <property type="component" value="Unassembled WGS sequence"/>
</dbReference>
<dbReference type="Pfam" id="PF00528">
    <property type="entry name" value="BPD_transp_1"/>
    <property type="match status" value="2"/>
</dbReference>
<evidence type="ECO:0000256" key="1">
    <source>
        <dbReference type="ARBA" id="ARBA00004429"/>
    </source>
</evidence>
<dbReference type="GO" id="GO:0055085">
    <property type="term" value="P:transmembrane transport"/>
    <property type="evidence" value="ECO:0007669"/>
    <property type="project" value="InterPro"/>
</dbReference>
<evidence type="ECO:0000256" key="3">
    <source>
        <dbReference type="ARBA" id="ARBA00022475"/>
    </source>
</evidence>
<dbReference type="AlphaFoldDB" id="A0A9X8UK15"/>
<evidence type="ECO:0000256" key="7">
    <source>
        <dbReference type="ARBA" id="ARBA00023136"/>
    </source>
</evidence>
<feature type="transmembrane region" description="Helical" evidence="8">
    <location>
        <begin position="389"/>
        <end position="409"/>
    </location>
</feature>
<dbReference type="PANTHER" id="PTHR43357">
    <property type="entry name" value="INNER MEMBRANE ABC TRANSPORTER PERMEASE PROTEIN YDCV"/>
    <property type="match status" value="1"/>
</dbReference>
<feature type="domain" description="ABC transmembrane type-1" evidence="9">
    <location>
        <begin position="65"/>
        <end position="270"/>
    </location>
</feature>
<feature type="domain" description="ABC transmembrane type-1" evidence="9">
    <location>
        <begin position="351"/>
        <end position="541"/>
    </location>
</feature>
<feature type="transmembrane region" description="Helical" evidence="8">
    <location>
        <begin position="193"/>
        <end position="214"/>
    </location>
</feature>
<keyword evidence="3" id="KW-1003">Cell membrane</keyword>
<dbReference type="PANTHER" id="PTHR43357:SF3">
    <property type="entry name" value="FE(3+)-TRANSPORT SYSTEM PERMEASE PROTEIN FBPB 2"/>
    <property type="match status" value="1"/>
</dbReference>
<feature type="transmembrane region" description="Helical" evidence="8">
    <location>
        <begin position="478"/>
        <end position="500"/>
    </location>
</feature>
<feature type="transmembrane region" description="Helical" evidence="8">
    <location>
        <begin position="100"/>
        <end position="125"/>
    </location>
</feature>
<comment type="caution">
    <text evidence="10">The sequence shown here is derived from an EMBL/GenBank/DDBJ whole genome shotgun (WGS) entry which is preliminary data.</text>
</comment>
<feature type="transmembrane region" description="Helical" evidence="8">
    <location>
        <begin position="251"/>
        <end position="273"/>
    </location>
</feature>
<gene>
    <name evidence="10" type="ORF">EDD78_104128</name>
</gene>
<proteinExistence type="inferred from homology"/>
<dbReference type="InterPro" id="IPR000515">
    <property type="entry name" value="MetI-like"/>
</dbReference>
<keyword evidence="6 8" id="KW-1133">Transmembrane helix</keyword>
<evidence type="ECO:0000313" key="11">
    <source>
        <dbReference type="Proteomes" id="UP000294682"/>
    </source>
</evidence>